<protein>
    <submittedName>
        <fullName evidence="2">Uncharacterized protein</fullName>
    </submittedName>
</protein>
<feature type="transmembrane region" description="Helical" evidence="1">
    <location>
        <begin position="372"/>
        <end position="392"/>
    </location>
</feature>
<feature type="transmembrane region" description="Helical" evidence="1">
    <location>
        <begin position="337"/>
        <end position="360"/>
    </location>
</feature>
<gene>
    <name evidence="2" type="ORF">RSO01_02540</name>
</gene>
<feature type="transmembrane region" description="Helical" evidence="1">
    <location>
        <begin position="312"/>
        <end position="330"/>
    </location>
</feature>
<keyword evidence="1" id="KW-0812">Transmembrane</keyword>
<feature type="transmembrane region" description="Helical" evidence="1">
    <location>
        <begin position="28"/>
        <end position="47"/>
    </location>
</feature>
<dbReference type="AlphaFoldDB" id="A0A512N281"/>
<feature type="transmembrane region" description="Helical" evidence="1">
    <location>
        <begin position="229"/>
        <end position="247"/>
    </location>
</feature>
<organism evidence="2 3">
    <name type="scientific">Reyranella soli</name>
    <dbReference type="NCBI Taxonomy" id="1230389"/>
    <lineage>
        <taxon>Bacteria</taxon>
        <taxon>Pseudomonadati</taxon>
        <taxon>Pseudomonadota</taxon>
        <taxon>Alphaproteobacteria</taxon>
        <taxon>Hyphomicrobiales</taxon>
        <taxon>Reyranellaceae</taxon>
        <taxon>Reyranella</taxon>
    </lineage>
</organism>
<proteinExistence type="predicted"/>
<dbReference type="Proteomes" id="UP000321058">
    <property type="component" value="Unassembled WGS sequence"/>
</dbReference>
<feature type="transmembrane region" description="Helical" evidence="1">
    <location>
        <begin position="413"/>
        <end position="436"/>
    </location>
</feature>
<reference evidence="2 3" key="1">
    <citation type="submission" date="2019-07" db="EMBL/GenBank/DDBJ databases">
        <title>Whole genome shotgun sequence of Reyranella soli NBRC 108950.</title>
        <authorList>
            <person name="Hosoyama A."/>
            <person name="Uohara A."/>
            <person name="Ohji S."/>
            <person name="Ichikawa N."/>
        </authorList>
    </citation>
    <scope>NUCLEOTIDE SEQUENCE [LARGE SCALE GENOMIC DNA]</scope>
    <source>
        <strain evidence="2 3">NBRC 108950</strain>
    </source>
</reference>
<keyword evidence="3" id="KW-1185">Reference proteome</keyword>
<evidence type="ECO:0000313" key="3">
    <source>
        <dbReference type="Proteomes" id="UP000321058"/>
    </source>
</evidence>
<feature type="transmembrane region" description="Helical" evidence="1">
    <location>
        <begin position="259"/>
        <end position="279"/>
    </location>
</feature>
<accession>A0A512N281</accession>
<evidence type="ECO:0000313" key="2">
    <source>
        <dbReference type="EMBL" id="GEP53088.1"/>
    </source>
</evidence>
<comment type="caution">
    <text evidence="2">The sequence shown here is derived from an EMBL/GenBank/DDBJ whole genome shotgun (WGS) entry which is preliminary data.</text>
</comment>
<evidence type="ECO:0000256" key="1">
    <source>
        <dbReference type="SAM" id="Phobius"/>
    </source>
</evidence>
<feature type="transmembrane region" description="Helical" evidence="1">
    <location>
        <begin position="145"/>
        <end position="165"/>
    </location>
</feature>
<sequence length="750" mass="81923">MAVAEHIERTFESSDGLRVRMSTKQYQHYLIAASAVLLVVISFFTFANNAGYLFPGGDGMGVLVRIAGMPFQSATAFGVSANMLEGLGDMAPVNYRFEPSYNLGLLILGAERAYAPEFHVLVNTVLALELFLATYVAARCFGFGLVVSSMAAWMTPLLLLPYFGFPLLYPLLTFSPHAATTMSENLLILAAFTRLGRPLKDGTSSLWKDAMLCAAITLMLAHMTIWSPLAVSLWLPSLVVLGFGLFLTSATRGEVRSKIMWAVVAFLIWVSFFGVYAYGQFIYTTTRFWGPELENYTAEWQFVSSWFRPLEQAGKIVISVALFGLLLALFTQRLRALAIAVLALMAILFGGGTLMIYTNVWRGPAPVYAEVFVIPVYAMFVAYAVVRSGALLRDAVLFIQPNATRLFQQLQPIGSGIAVGIIPAAVVAVGTIPAFAIGGPNHEPGRLRIYGPAPPTRPQLVSMLADRIALSPGSPFRGRVATLSLQTKEDAARWVDVIRANVVRVDHTGNDYYWSGLWPLNIPTLFEYSQVMSPAYFRTAVDLWARPGDQQVRNIVVLRQANAKTLALFGVKFVISDAALPSPFRLEATEKTSASETLYLYEVPDVNLGGYSPTEVTKAATFEEALKAVSAPAFDAQRTAVVFDNDGDLKRSLVAAADFRVRIEAEALMVSASSSGSSLLILPFEFSRCLRVSSNSPDALAPTIFRADGPLTGLLFSNRLNARIEYFTGPLSRPGCRIQDAAEFSRLIGR</sequence>
<dbReference type="EMBL" id="BKAJ01000004">
    <property type="protein sequence ID" value="GEP53088.1"/>
    <property type="molecule type" value="Genomic_DNA"/>
</dbReference>
<keyword evidence="1" id="KW-0472">Membrane</keyword>
<keyword evidence="1" id="KW-1133">Transmembrane helix</keyword>
<name>A0A512N281_9HYPH</name>